<name>A0A9Q3EDI8_9BASI</name>
<sequence>MIYIQQPKSPWKVVHIDWVTALPPIGDIAYDACLVIVGRYRKTPILLPFHNDNTAMDTAPILWNRVILHAPLLKNMISDRDPKFTSGLWNKLNRFLGTKLLFFKEYFPEAYYIESDSNIQGHDKDILCLLIRIQRFRWLYP</sequence>
<dbReference type="Proteomes" id="UP000765509">
    <property type="component" value="Unassembled WGS sequence"/>
</dbReference>
<evidence type="ECO:0008006" key="3">
    <source>
        <dbReference type="Google" id="ProtNLM"/>
    </source>
</evidence>
<dbReference type="EMBL" id="AVOT02027024">
    <property type="protein sequence ID" value="MBW0518988.1"/>
    <property type="molecule type" value="Genomic_DNA"/>
</dbReference>
<accession>A0A9Q3EDI8</accession>
<dbReference type="AlphaFoldDB" id="A0A9Q3EDI8"/>
<evidence type="ECO:0000313" key="2">
    <source>
        <dbReference type="Proteomes" id="UP000765509"/>
    </source>
</evidence>
<dbReference type="GO" id="GO:0003676">
    <property type="term" value="F:nucleic acid binding"/>
    <property type="evidence" value="ECO:0007669"/>
    <property type="project" value="InterPro"/>
</dbReference>
<reference evidence="1" key="1">
    <citation type="submission" date="2021-03" db="EMBL/GenBank/DDBJ databases">
        <title>Draft genome sequence of rust myrtle Austropuccinia psidii MF-1, a brazilian biotype.</title>
        <authorList>
            <person name="Quecine M.C."/>
            <person name="Pachon D.M.R."/>
            <person name="Bonatelli M.L."/>
            <person name="Correr F.H."/>
            <person name="Franceschini L.M."/>
            <person name="Leite T.F."/>
            <person name="Margarido G.R.A."/>
            <person name="Almeida C.A."/>
            <person name="Ferrarezi J.A."/>
            <person name="Labate C.A."/>
        </authorList>
    </citation>
    <scope>NUCLEOTIDE SEQUENCE</scope>
    <source>
        <strain evidence="1">MF-1</strain>
    </source>
</reference>
<dbReference type="Gene3D" id="3.30.420.10">
    <property type="entry name" value="Ribonuclease H-like superfamily/Ribonuclease H"/>
    <property type="match status" value="1"/>
</dbReference>
<dbReference type="SUPFAM" id="SSF53098">
    <property type="entry name" value="Ribonuclease H-like"/>
    <property type="match status" value="1"/>
</dbReference>
<evidence type="ECO:0000313" key="1">
    <source>
        <dbReference type="EMBL" id="MBW0518988.1"/>
    </source>
</evidence>
<dbReference type="InterPro" id="IPR012337">
    <property type="entry name" value="RNaseH-like_sf"/>
</dbReference>
<gene>
    <name evidence="1" type="ORF">O181_058703</name>
</gene>
<proteinExistence type="predicted"/>
<protein>
    <recommendedName>
        <fullName evidence="3">Integrase catalytic domain-containing protein</fullName>
    </recommendedName>
</protein>
<keyword evidence="2" id="KW-1185">Reference proteome</keyword>
<comment type="caution">
    <text evidence="1">The sequence shown here is derived from an EMBL/GenBank/DDBJ whole genome shotgun (WGS) entry which is preliminary data.</text>
</comment>
<dbReference type="InterPro" id="IPR036397">
    <property type="entry name" value="RNaseH_sf"/>
</dbReference>
<organism evidence="1 2">
    <name type="scientific">Austropuccinia psidii MF-1</name>
    <dbReference type="NCBI Taxonomy" id="1389203"/>
    <lineage>
        <taxon>Eukaryota</taxon>
        <taxon>Fungi</taxon>
        <taxon>Dikarya</taxon>
        <taxon>Basidiomycota</taxon>
        <taxon>Pucciniomycotina</taxon>
        <taxon>Pucciniomycetes</taxon>
        <taxon>Pucciniales</taxon>
        <taxon>Sphaerophragmiaceae</taxon>
        <taxon>Austropuccinia</taxon>
    </lineage>
</organism>